<evidence type="ECO:0008006" key="3">
    <source>
        <dbReference type="Google" id="ProtNLM"/>
    </source>
</evidence>
<dbReference type="RefSeq" id="WP_167495426.1">
    <property type="nucleotide sequence ID" value="NZ_BJLH01000016.1"/>
</dbReference>
<comment type="caution">
    <text evidence="1">The sequence shown here is derived from an EMBL/GenBank/DDBJ whole genome shotgun (WGS) entry which is preliminary data.</text>
</comment>
<dbReference type="InterPro" id="IPR013320">
    <property type="entry name" value="ConA-like_dom_sf"/>
</dbReference>
<name>A0A4Y3IRB4_9VIBR</name>
<keyword evidence="2" id="KW-1185">Reference proteome</keyword>
<organism evidence="1 2">
    <name type="scientific">Vibrio comitans NBRC 102076</name>
    <dbReference type="NCBI Taxonomy" id="1219078"/>
    <lineage>
        <taxon>Bacteria</taxon>
        <taxon>Pseudomonadati</taxon>
        <taxon>Pseudomonadota</taxon>
        <taxon>Gammaproteobacteria</taxon>
        <taxon>Vibrionales</taxon>
        <taxon>Vibrionaceae</taxon>
        <taxon>Vibrio</taxon>
    </lineage>
</organism>
<proteinExistence type="predicted"/>
<protein>
    <recommendedName>
        <fullName evidence="3">Beta-xylosidase C-terminal Concanavalin A-like domain-containing protein</fullName>
    </recommendedName>
</protein>
<reference evidence="1 2" key="1">
    <citation type="submission" date="2019-06" db="EMBL/GenBank/DDBJ databases">
        <title>Whole genome shotgun sequence of Vibrio comitans NBRC 102076.</title>
        <authorList>
            <person name="Hosoyama A."/>
            <person name="Uohara A."/>
            <person name="Ohji S."/>
            <person name="Ichikawa N."/>
        </authorList>
    </citation>
    <scope>NUCLEOTIDE SEQUENCE [LARGE SCALE GENOMIC DNA]</scope>
    <source>
        <strain evidence="1 2">NBRC 102076</strain>
    </source>
</reference>
<dbReference type="AlphaFoldDB" id="A0A4Y3IRB4"/>
<sequence length="183" mass="20678">MLELQKWQCPNPHHSPWVIEDNILKVQVAEGNMWGFGGRARNNLFFKATDTTEYAVQASINLVPNRAFEQAGIGIYWDDDNYIKISKEMFDGRLSLVFVTESNGRPRVNALLDYSGDEVTLRLEKSQTSVAAMFSIDGGTHWQLIGTTEVLQNKERGLMLYTFSGSMLEPNTAHFSELLVESL</sequence>
<gene>
    <name evidence="1" type="ORF">VCO01S_32820</name>
</gene>
<dbReference type="EMBL" id="BJLH01000016">
    <property type="protein sequence ID" value="GEA62089.1"/>
    <property type="molecule type" value="Genomic_DNA"/>
</dbReference>
<dbReference type="InterPro" id="IPR009784">
    <property type="entry name" value="DUF1349"/>
</dbReference>
<evidence type="ECO:0000313" key="2">
    <source>
        <dbReference type="Proteomes" id="UP000318242"/>
    </source>
</evidence>
<dbReference type="Gene3D" id="2.60.120.200">
    <property type="match status" value="1"/>
</dbReference>
<dbReference type="Pfam" id="PF07081">
    <property type="entry name" value="DUF1349"/>
    <property type="match status" value="1"/>
</dbReference>
<dbReference type="Proteomes" id="UP000318242">
    <property type="component" value="Unassembled WGS sequence"/>
</dbReference>
<evidence type="ECO:0000313" key="1">
    <source>
        <dbReference type="EMBL" id="GEA62089.1"/>
    </source>
</evidence>
<dbReference type="SUPFAM" id="SSF49899">
    <property type="entry name" value="Concanavalin A-like lectins/glucanases"/>
    <property type="match status" value="1"/>
</dbReference>
<accession>A0A4Y3IRB4</accession>